<proteinExistence type="predicted"/>
<keyword evidence="1" id="KW-0812">Transmembrane</keyword>
<evidence type="ECO:0000256" key="1">
    <source>
        <dbReference type="SAM" id="Phobius"/>
    </source>
</evidence>
<name>X6NRB6_RETFI</name>
<comment type="caution">
    <text evidence="2">The sequence shown here is derived from an EMBL/GenBank/DDBJ whole genome shotgun (WGS) entry which is preliminary data.</text>
</comment>
<dbReference type="Proteomes" id="UP000023152">
    <property type="component" value="Unassembled WGS sequence"/>
</dbReference>
<gene>
    <name evidence="2" type="ORF">RFI_08568</name>
</gene>
<keyword evidence="1" id="KW-0472">Membrane</keyword>
<protein>
    <submittedName>
        <fullName evidence="2">Uncharacterized protein</fullName>
    </submittedName>
</protein>
<evidence type="ECO:0000313" key="2">
    <source>
        <dbReference type="EMBL" id="ETO28561.1"/>
    </source>
</evidence>
<feature type="transmembrane region" description="Helical" evidence="1">
    <location>
        <begin position="28"/>
        <end position="48"/>
    </location>
</feature>
<sequence length="158" mass="18782">MLLKKILQTTTLAKYGVEATTISKGVKIFCLSFLKIYLHVVCLVYIIYLSRNNVTTSTQKKKIIVVERITVYEKIINCLLCYIDCLFQEKKFKLDIELHNDMYIFFSLSKHEKNTKLLLLKKECRKEIVKKSGKREKKLEKILIIIIEEKNKKKRKKY</sequence>
<keyword evidence="3" id="KW-1185">Reference proteome</keyword>
<keyword evidence="1" id="KW-1133">Transmembrane helix</keyword>
<reference evidence="2 3" key="1">
    <citation type="journal article" date="2013" name="Curr. Biol.">
        <title>The Genome of the Foraminiferan Reticulomyxa filosa.</title>
        <authorList>
            <person name="Glockner G."/>
            <person name="Hulsmann N."/>
            <person name="Schleicher M."/>
            <person name="Noegel A.A."/>
            <person name="Eichinger L."/>
            <person name="Gallinger C."/>
            <person name="Pawlowski J."/>
            <person name="Sierra R."/>
            <person name="Euteneuer U."/>
            <person name="Pillet L."/>
            <person name="Moustafa A."/>
            <person name="Platzer M."/>
            <person name="Groth M."/>
            <person name="Szafranski K."/>
            <person name="Schliwa M."/>
        </authorList>
    </citation>
    <scope>NUCLEOTIDE SEQUENCE [LARGE SCALE GENOMIC DNA]</scope>
</reference>
<accession>X6NRB6</accession>
<dbReference type="EMBL" id="ASPP01006600">
    <property type="protein sequence ID" value="ETO28561.1"/>
    <property type="molecule type" value="Genomic_DNA"/>
</dbReference>
<dbReference type="AlphaFoldDB" id="X6NRB6"/>
<organism evidence="2 3">
    <name type="scientific">Reticulomyxa filosa</name>
    <dbReference type="NCBI Taxonomy" id="46433"/>
    <lineage>
        <taxon>Eukaryota</taxon>
        <taxon>Sar</taxon>
        <taxon>Rhizaria</taxon>
        <taxon>Retaria</taxon>
        <taxon>Foraminifera</taxon>
        <taxon>Monothalamids</taxon>
        <taxon>Reticulomyxidae</taxon>
        <taxon>Reticulomyxa</taxon>
    </lineage>
</organism>
<evidence type="ECO:0000313" key="3">
    <source>
        <dbReference type="Proteomes" id="UP000023152"/>
    </source>
</evidence>